<dbReference type="OrthoDB" id="1523826at2"/>
<evidence type="ECO:0000256" key="1">
    <source>
        <dbReference type="ARBA" id="ARBA00004496"/>
    </source>
</evidence>
<evidence type="ECO:0000259" key="7">
    <source>
        <dbReference type="Pfam" id="PF21981"/>
    </source>
</evidence>
<evidence type="ECO:0000256" key="2">
    <source>
        <dbReference type="ARBA" id="ARBA00009695"/>
    </source>
</evidence>
<dbReference type="Gene3D" id="1.10.10.10">
    <property type="entry name" value="Winged helix-like DNA-binding domain superfamily/Winged helix DNA-binding domain"/>
    <property type="match status" value="3"/>
</dbReference>
<evidence type="ECO:0000259" key="8">
    <source>
        <dbReference type="Pfam" id="PF21982"/>
    </source>
</evidence>
<dbReference type="InterPro" id="IPR053926">
    <property type="entry name" value="RecX_HTH_1st"/>
</dbReference>
<dbReference type="InterPro" id="IPR036388">
    <property type="entry name" value="WH-like_DNA-bd_sf"/>
</dbReference>
<evidence type="ECO:0000313" key="9">
    <source>
        <dbReference type="EMBL" id="TCC91935.1"/>
    </source>
</evidence>
<reference evidence="9 10" key="1">
    <citation type="submission" date="2019-02" db="EMBL/GenBank/DDBJ databases">
        <title>Pedobacter sp. RP-1-13 sp. nov., isolated from Arctic soil.</title>
        <authorList>
            <person name="Dahal R.H."/>
        </authorList>
    </citation>
    <scope>NUCLEOTIDE SEQUENCE [LARGE SCALE GENOMIC DNA]</scope>
    <source>
        <strain evidence="9 10">RP-1-13</strain>
    </source>
</reference>
<proteinExistence type="inferred from homology"/>
<dbReference type="Pfam" id="PF21982">
    <property type="entry name" value="RecX_HTH1"/>
    <property type="match status" value="1"/>
</dbReference>
<dbReference type="AlphaFoldDB" id="A0A4R0MXF7"/>
<dbReference type="Pfam" id="PF02631">
    <property type="entry name" value="RecX_HTH2"/>
    <property type="match status" value="1"/>
</dbReference>
<sequence>MEAPKKQPQILDKKTALLKAESWCAYQERSQQEVRNKLYEYGLHQNEVEDLISELITTNFLNEERFAMAYVSGKVNIKKWGKIKIKQGLKLKKVPDKLIQKALNSIDGDKYLANLLATAEKKSKVLSEKDSLKRKYKLITYLQSKGFEKDLIFDVLKANNLTE</sequence>
<evidence type="ECO:0000256" key="5">
    <source>
        <dbReference type="HAMAP-Rule" id="MF_01114"/>
    </source>
</evidence>
<comment type="function">
    <text evidence="5">Modulates RecA activity.</text>
</comment>
<accession>A0A4R0MXF7</accession>
<dbReference type="HAMAP" id="MF_01114">
    <property type="entry name" value="RecX"/>
    <property type="match status" value="1"/>
</dbReference>
<dbReference type="GO" id="GO:0005737">
    <property type="term" value="C:cytoplasm"/>
    <property type="evidence" value="ECO:0007669"/>
    <property type="project" value="UniProtKB-SubCell"/>
</dbReference>
<dbReference type="RefSeq" id="WP_131552875.1">
    <property type="nucleotide sequence ID" value="NZ_SJSK01000002.1"/>
</dbReference>
<comment type="similarity">
    <text evidence="2 5">Belongs to the RecX family.</text>
</comment>
<dbReference type="InterPro" id="IPR003783">
    <property type="entry name" value="Regulatory_RecX"/>
</dbReference>
<evidence type="ECO:0000256" key="4">
    <source>
        <dbReference type="ARBA" id="ARBA00022490"/>
    </source>
</evidence>
<gene>
    <name evidence="5" type="primary">recX</name>
    <name evidence="9" type="ORF">EZ428_09325</name>
</gene>
<dbReference type="PANTHER" id="PTHR33602">
    <property type="entry name" value="REGULATORY PROTEIN RECX FAMILY PROTEIN"/>
    <property type="match status" value="1"/>
</dbReference>
<keyword evidence="10" id="KW-1185">Reference proteome</keyword>
<dbReference type="InterPro" id="IPR053924">
    <property type="entry name" value="RecX_HTH_2nd"/>
</dbReference>
<evidence type="ECO:0000256" key="3">
    <source>
        <dbReference type="ARBA" id="ARBA00018111"/>
    </source>
</evidence>
<feature type="domain" description="RecX first three-helical" evidence="8">
    <location>
        <begin position="16"/>
        <end position="55"/>
    </location>
</feature>
<feature type="domain" description="RecX second three-helical" evidence="6">
    <location>
        <begin position="62"/>
        <end position="103"/>
    </location>
</feature>
<organism evidence="9 10">
    <name type="scientific">Pedobacter frigiditerrae</name>
    <dbReference type="NCBI Taxonomy" id="2530452"/>
    <lineage>
        <taxon>Bacteria</taxon>
        <taxon>Pseudomonadati</taxon>
        <taxon>Bacteroidota</taxon>
        <taxon>Sphingobacteriia</taxon>
        <taxon>Sphingobacteriales</taxon>
        <taxon>Sphingobacteriaceae</taxon>
        <taxon>Pedobacter</taxon>
    </lineage>
</organism>
<dbReference type="Pfam" id="PF21981">
    <property type="entry name" value="RecX_HTH3"/>
    <property type="match status" value="1"/>
</dbReference>
<evidence type="ECO:0000259" key="6">
    <source>
        <dbReference type="Pfam" id="PF02631"/>
    </source>
</evidence>
<dbReference type="EMBL" id="SJSK01000002">
    <property type="protein sequence ID" value="TCC91935.1"/>
    <property type="molecule type" value="Genomic_DNA"/>
</dbReference>
<comment type="subcellular location">
    <subcellularLocation>
        <location evidence="1 5">Cytoplasm</location>
    </subcellularLocation>
</comment>
<keyword evidence="4 5" id="KW-0963">Cytoplasm</keyword>
<evidence type="ECO:0000313" key="10">
    <source>
        <dbReference type="Proteomes" id="UP000292884"/>
    </source>
</evidence>
<dbReference type="PANTHER" id="PTHR33602:SF1">
    <property type="entry name" value="REGULATORY PROTEIN RECX FAMILY PROTEIN"/>
    <property type="match status" value="1"/>
</dbReference>
<comment type="caution">
    <text evidence="9">The sequence shown here is derived from an EMBL/GenBank/DDBJ whole genome shotgun (WGS) entry which is preliminary data.</text>
</comment>
<feature type="domain" description="RecX third three-helical" evidence="7">
    <location>
        <begin position="110"/>
        <end position="156"/>
    </location>
</feature>
<protein>
    <recommendedName>
        <fullName evidence="3 5">Regulatory protein RecX</fullName>
    </recommendedName>
</protein>
<dbReference type="Proteomes" id="UP000292884">
    <property type="component" value="Unassembled WGS sequence"/>
</dbReference>
<dbReference type="InterPro" id="IPR053925">
    <property type="entry name" value="RecX_HTH_3rd"/>
</dbReference>
<name>A0A4R0MXF7_9SPHI</name>
<dbReference type="GO" id="GO:0006282">
    <property type="term" value="P:regulation of DNA repair"/>
    <property type="evidence" value="ECO:0007669"/>
    <property type="project" value="UniProtKB-UniRule"/>
</dbReference>